<accession>A0A516NK68</accession>
<dbReference type="RefSeq" id="WP_143980737.1">
    <property type="nucleotide sequence ID" value="NZ_CP041695.1"/>
</dbReference>
<reference evidence="4 5" key="1">
    <citation type="submission" date="2019-07" db="EMBL/GenBank/DDBJ databases">
        <title>Complete Genome Sequence and Methylome Analysis of Nocardia otitidis-caviarum NEB252.</title>
        <authorList>
            <person name="Fomenkov A."/>
            <person name="Anton B.P."/>
            <person name="Vincze T."/>
            <person name="Roberts R.J."/>
        </authorList>
    </citation>
    <scope>NUCLEOTIDE SEQUENCE [LARGE SCALE GENOMIC DNA]</scope>
    <source>
        <strain evidence="4 5">NEB252</strain>
    </source>
</reference>
<gene>
    <name evidence="4" type="ORF">FOH10_11810</name>
</gene>
<dbReference type="Pfam" id="PF17775">
    <property type="entry name" value="YchJ_M-like"/>
    <property type="match status" value="1"/>
</dbReference>
<name>A0A516NK68_9NOCA</name>
<dbReference type="Proteomes" id="UP000317039">
    <property type="component" value="Chromosome"/>
</dbReference>
<evidence type="ECO:0000256" key="2">
    <source>
        <dbReference type="HAMAP-Rule" id="MF_00612"/>
    </source>
</evidence>
<dbReference type="InterPro" id="IPR032710">
    <property type="entry name" value="NTF2-like_dom_sf"/>
</dbReference>
<dbReference type="InterPro" id="IPR023006">
    <property type="entry name" value="YchJ-like"/>
</dbReference>
<dbReference type="EMBL" id="CP041695">
    <property type="protein sequence ID" value="QDP79301.1"/>
    <property type="molecule type" value="Genomic_DNA"/>
</dbReference>
<protein>
    <recommendedName>
        <fullName evidence="2">UPF0225 protein FOH10_11810</fullName>
    </recommendedName>
</protein>
<comment type="similarity">
    <text evidence="1 2">Belongs to the UPF0225 family.</text>
</comment>
<dbReference type="InterPro" id="IPR004027">
    <property type="entry name" value="SEC_C_motif"/>
</dbReference>
<evidence type="ECO:0000313" key="5">
    <source>
        <dbReference type="Proteomes" id="UP000317039"/>
    </source>
</evidence>
<evidence type="ECO:0000313" key="4">
    <source>
        <dbReference type="EMBL" id="QDP79301.1"/>
    </source>
</evidence>
<dbReference type="Gene3D" id="3.10.450.50">
    <property type="match status" value="1"/>
</dbReference>
<organism evidence="4 5">
    <name type="scientific">Nocardia otitidiscaviarum</name>
    <dbReference type="NCBI Taxonomy" id="1823"/>
    <lineage>
        <taxon>Bacteria</taxon>
        <taxon>Bacillati</taxon>
        <taxon>Actinomycetota</taxon>
        <taxon>Actinomycetes</taxon>
        <taxon>Mycobacteriales</taxon>
        <taxon>Nocardiaceae</taxon>
        <taxon>Nocardia</taxon>
    </lineage>
</organism>
<dbReference type="AlphaFoldDB" id="A0A516NK68"/>
<proteinExistence type="inferred from homology"/>
<dbReference type="HAMAP" id="MF_00612">
    <property type="entry name" value="UPF0225"/>
    <property type="match status" value="1"/>
</dbReference>
<evidence type="ECO:0000259" key="3">
    <source>
        <dbReference type="Pfam" id="PF17775"/>
    </source>
</evidence>
<evidence type="ECO:0000256" key="1">
    <source>
        <dbReference type="ARBA" id="ARBA00010839"/>
    </source>
</evidence>
<sequence>MSKRRKSAAGPVACPCGSSAPYAQCCGPLHRGEGRAATAEALMRSRFSAFAVGDEAYLLRSWAPETRPATVEFEPGMRWEALEIVGSTGGGPFHTAGTVEFRAHYRAHGRAGTLHEHSRFRRDDGEWVYVDGDITP</sequence>
<feature type="domain" description="YchJ-like middle NTF2-like" evidence="3">
    <location>
        <begin position="38"/>
        <end position="132"/>
    </location>
</feature>
<dbReference type="GeneID" id="80333069"/>
<dbReference type="Pfam" id="PF02810">
    <property type="entry name" value="SEC-C"/>
    <property type="match status" value="1"/>
</dbReference>
<dbReference type="InterPro" id="IPR048469">
    <property type="entry name" value="YchJ-like_M"/>
</dbReference>
<dbReference type="SUPFAM" id="SSF54427">
    <property type="entry name" value="NTF2-like"/>
    <property type="match status" value="1"/>
</dbReference>
<dbReference type="KEGG" id="nod:FOH10_11810"/>